<keyword evidence="2 5" id="KW-0521">NADP</keyword>
<dbReference type="InterPro" id="IPR028614">
    <property type="entry name" value="GDP_fucose/colitose_synth"/>
</dbReference>
<protein>
    <recommendedName>
        <fullName evidence="5">GDP-L-fucose synthase</fullName>
        <ecNumber evidence="5">1.1.1.271</ecNumber>
    </recommendedName>
    <alternativeName>
        <fullName evidence="5">GDP-4-keto-6-deoxy-D-mannose-3,5-epimerase-4-reductase</fullName>
    </alternativeName>
</protein>
<feature type="binding site" evidence="5">
    <location>
        <position position="210"/>
    </location>
    <ligand>
        <name>substrate</name>
    </ligand>
</feature>
<evidence type="ECO:0000259" key="6">
    <source>
        <dbReference type="Pfam" id="PF01370"/>
    </source>
</evidence>
<dbReference type="PANTHER" id="PTHR43238:SF1">
    <property type="entry name" value="GDP-L-FUCOSE SYNTHASE"/>
    <property type="match status" value="1"/>
</dbReference>
<accession>A0A1G2CKK5</accession>
<dbReference type="AlphaFoldDB" id="A0A1G2CKK5"/>
<comment type="pathway">
    <text evidence="5">Nucleotide-sugar biosynthesis; GDP-L-fucose biosynthesis via de novo pathway; GDP-L-fucose from GDP-alpha-D-mannose: step 2/2.</text>
</comment>
<keyword evidence="3 5" id="KW-0560">Oxidoreductase</keyword>
<organism evidence="7 8">
    <name type="scientific">Candidatus Liptonbacteria bacterium RIFCSPLOWO2_01_FULL_53_13</name>
    <dbReference type="NCBI Taxonomy" id="1798651"/>
    <lineage>
        <taxon>Bacteria</taxon>
        <taxon>Candidatus Liptoniibacteriota</taxon>
    </lineage>
</organism>
<dbReference type="InterPro" id="IPR036291">
    <property type="entry name" value="NAD(P)-bd_dom_sf"/>
</dbReference>
<name>A0A1G2CKK5_9BACT</name>
<dbReference type="InterPro" id="IPR001509">
    <property type="entry name" value="Epimerase_deHydtase"/>
</dbReference>
<evidence type="ECO:0000313" key="8">
    <source>
        <dbReference type="Proteomes" id="UP000178348"/>
    </source>
</evidence>
<comment type="caution">
    <text evidence="5">Lacks conserved residue(s) required for the propagation of feature annotation.</text>
</comment>
<evidence type="ECO:0000256" key="2">
    <source>
        <dbReference type="ARBA" id="ARBA00022857"/>
    </source>
</evidence>
<evidence type="ECO:0000256" key="4">
    <source>
        <dbReference type="ARBA" id="ARBA00023235"/>
    </source>
</evidence>
<feature type="active site" description="Proton donor/acceptor" evidence="5">
    <location>
        <position position="139"/>
    </location>
</feature>
<comment type="caution">
    <text evidence="7">The sequence shown here is derived from an EMBL/GenBank/DDBJ whole genome shotgun (WGS) entry which is preliminary data.</text>
</comment>
<evidence type="ECO:0000256" key="1">
    <source>
        <dbReference type="ARBA" id="ARBA00005959"/>
    </source>
</evidence>
<dbReference type="Gene3D" id="3.40.50.720">
    <property type="entry name" value="NAD(P)-binding Rossmann-like Domain"/>
    <property type="match status" value="1"/>
</dbReference>
<proteinExistence type="inferred from homology"/>
<dbReference type="PANTHER" id="PTHR43238">
    <property type="entry name" value="GDP-L-FUCOSE SYNTHASE"/>
    <property type="match status" value="1"/>
</dbReference>
<feature type="binding site" evidence="5">
    <location>
        <position position="188"/>
    </location>
    <ligand>
        <name>substrate</name>
    </ligand>
</feature>
<dbReference type="EMBL" id="MHLB01000031">
    <property type="protein sequence ID" value="OGZ01787.1"/>
    <property type="molecule type" value="Genomic_DNA"/>
</dbReference>
<dbReference type="GO" id="GO:0016853">
    <property type="term" value="F:isomerase activity"/>
    <property type="evidence" value="ECO:0007669"/>
    <property type="project" value="UniProtKB-KW"/>
</dbReference>
<comment type="function">
    <text evidence="5">Catalyzes the two-step NADP-dependent conversion of GDP-4-dehydro-6-deoxy-D-mannose to GDP-fucose, involving an epimerase and a reductase reaction.</text>
</comment>
<feature type="binding site" evidence="5">
    <location>
        <begin position="13"/>
        <end position="19"/>
    </location>
    <ligand>
        <name>NADP(+)</name>
        <dbReference type="ChEBI" id="CHEBI:58349"/>
    </ligand>
</feature>
<evidence type="ECO:0000256" key="5">
    <source>
        <dbReference type="HAMAP-Rule" id="MF_00956"/>
    </source>
</evidence>
<sequence>MIDLKGKKILITGGAGFLGSHIVRVLVGRGVSESLIVVPRFETHDLRKRSACEAMVDGVQLVVHAAGTTGDAEFHRDHPAEIIHDNLVMGVELMDAARRAGAEKFVAIGSATEYPENAPLPYREENLWTGAVASSHAPYTIAKKMLLVQGQAYRAQYGFNAVHLLLTNMYGPGSETRKGFVITNIIRRILGAQREGKAYIEVWGTGQATRDFLYVADAAEGVVQALEAYDDASPVNLGSGWEISIRELTELIARLMGFEGEIRWDKEKPEGPPRRMLDITKAERAFGFSPKTTLAEGLKATIAWHVANSQ</sequence>
<gene>
    <name evidence="5" type="primary">fcl</name>
    <name evidence="7" type="ORF">A2946_03985</name>
</gene>
<feature type="binding site" evidence="5">
    <location>
        <position position="270"/>
    </location>
    <ligand>
        <name>substrate</name>
    </ligand>
</feature>
<dbReference type="GO" id="GO:0050577">
    <property type="term" value="F:GDP-L-fucose synthase activity"/>
    <property type="evidence" value="ECO:0007669"/>
    <property type="project" value="UniProtKB-UniRule"/>
</dbReference>
<dbReference type="GO" id="GO:0042351">
    <property type="term" value="P:'de novo' GDP-L-fucose biosynthetic process"/>
    <property type="evidence" value="ECO:0007669"/>
    <property type="project" value="UniProtKB-UniRule"/>
</dbReference>
<dbReference type="EC" id="1.1.1.271" evidence="5"/>
<dbReference type="GO" id="GO:0070401">
    <property type="term" value="F:NADP+ binding"/>
    <property type="evidence" value="ECO:0007669"/>
    <property type="project" value="UniProtKB-UniRule"/>
</dbReference>
<feature type="site" description="Important for catalytic activity" evidence="5">
    <location>
        <position position="110"/>
    </location>
</feature>
<evidence type="ECO:0000256" key="3">
    <source>
        <dbReference type="ARBA" id="ARBA00023002"/>
    </source>
</evidence>
<dbReference type="SUPFAM" id="SSF51735">
    <property type="entry name" value="NAD(P)-binding Rossmann-fold domains"/>
    <property type="match status" value="1"/>
</dbReference>
<dbReference type="Pfam" id="PF01370">
    <property type="entry name" value="Epimerase"/>
    <property type="match status" value="1"/>
</dbReference>
<feature type="binding site" evidence="5">
    <location>
        <position position="143"/>
    </location>
    <ligand>
        <name>NADP(+)</name>
        <dbReference type="ChEBI" id="CHEBI:58349"/>
    </ligand>
</feature>
<keyword evidence="4 5" id="KW-0413">Isomerase</keyword>
<dbReference type="HAMAP" id="MF_00956">
    <property type="entry name" value="GDP_fucose_synth"/>
    <property type="match status" value="1"/>
</dbReference>
<feature type="domain" description="NAD-dependent epimerase/dehydratase" evidence="6">
    <location>
        <begin position="9"/>
        <end position="237"/>
    </location>
</feature>
<dbReference type="Proteomes" id="UP000178348">
    <property type="component" value="Unassembled WGS sequence"/>
</dbReference>
<dbReference type="UniPathway" id="UPA00128">
    <property type="reaction ID" value="UER00191"/>
</dbReference>
<comment type="catalytic activity">
    <reaction evidence="5">
        <text>GDP-beta-L-fucose + NADP(+) = GDP-4-dehydro-alpha-D-rhamnose + NADPH + H(+)</text>
        <dbReference type="Rhea" id="RHEA:18885"/>
        <dbReference type="ChEBI" id="CHEBI:15378"/>
        <dbReference type="ChEBI" id="CHEBI:57273"/>
        <dbReference type="ChEBI" id="CHEBI:57783"/>
        <dbReference type="ChEBI" id="CHEBI:57964"/>
        <dbReference type="ChEBI" id="CHEBI:58349"/>
        <dbReference type="EC" id="1.1.1.271"/>
    </reaction>
</comment>
<dbReference type="Gene3D" id="3.90.25.10">
    <property type="entry name" value="UDP-galactose 4-epimerase, domain 1"/>
    <property type="match status" value="1"/>
</dbReference>
<comment type="similarity">
    <text evidence="1 5">Belongs to the NAD(P)-dependent epimerase/dehydratase family. Fucose synthase subfamily.</text>
</comment>
<keyword evidence="5" id="KW-0511">Multifunctional enzyme</keyword>
<feature type="binding site" evidence="5">
    <location>
        <position position="203"/>
    </location>
    <ligand>
        <name>substrate</name>
    </ligand>
</feature>
<reference evidence="7 8" key="1">
    <citation type="journal article" date="2016" name="Nat. Commun.">
        <title>Thousands of microbial genomes shed light on interconnected biogeochemical processes in an aquifer system.</title>
        <authorList>
            <person name="Anantharaman K."/>
            <person name="Brown C.T."/>
            <person name="Hug L.A."/>
            <person name="Sharon I."/>
            <person name="Castelle C.J."/>
            <person name="Probst A.J."/>
            <person name="Thomas B.C."/>
            <person name="Singh A."/>
            <person name="Wilkins M.J."/>
            <person name="Karaoz U."/>
            <person name="Brodie E.L."/>
            <person name="Williams K.H."/>
            <person name="Hubbard S.S."/>
            <person name="Banfield J.F."/>
        </authorList>
    </citation>
    <scope>NUCLEOTIDE SEQUENCE [LARGE SCALE GENOMIC DNA]</scope>
</reference>
<evidence type="ECO:0000313" key="7">
    <source>
        <dbReference type="EMBL" id="OGZ01787.1"/>
    </source>
</evidence>